<dbReference type="AlphaFoldDB" id="A0A075NZN1"/>
<dbReference type="RefSeq" id="WP_044058126.1">
    <property type="nucleotide sequence ID" value="NZ_CBCSKJ010000008.1"/>
</dbReference>
<feature type="transmembrane region" description="Helical" evidence="1">
    <location>
        <begin position="12"/>
        <end position="36"/>
    </location>
</feature>
<keyword evidence="1" id="KW-0812">Transmembrane</keyword>
<evidence type="ECO:0000313" key="2">
    <source>
        <dbReference type="EMBL" id="AIG00100.1"/>
    </source>
</evidence>
<feature type="transmembrane region" description="Helical" evidence="1">
    <location>
        <begin position="150"/>
        <end position="176"/>
    </location>
</feature>
<name>A0A075NZN1_9ALTE</name>
<keyword evidence="1" id="KW-0472">Membrane</keyword>
<sequence length="519" mass="57529">MKLENYKNYQNIHIWTGILSGLLLYICFVAGAFTMFKAPLNTWALHQEHTLPPIAETQYDTLIKKVLQAHPEASAQLSVYLPNAMPKHAPVQWVIEDEDTHQHTYWQASLDNDGALISRSTSLSEIGDFLDHLHRTAGIPGGDEHDAVGIYVMGIVCVLYFVAIVSGLVIFLPTWVKDLFALRKNKKGKRFWVDFHNILGISALPFHIIIAVTTFVFAYHDILYGGLQTAVYQDKPMFNRPAPIEADRGIENLLSISVLEDKITATEPDFKLTELNFSGLGTPRARLIMGGELVGEIIRGPYYAYWVTDPYTASAGYTAMLPSVSGIPGKVVNSFFTLHFGGFGGSFIHWIYFAMGLSGCLLFLSGNIIWIESRRKKMSTSQAVKQPASVRILARLTVGVCAGTFIGIGLSVIAAKQASYSQNDIQFYQHLAYYVGFIFAVVYSFCVTPIRAAIHSLYLLVLLALGCIAISCVYWQTSLSHTIDAGVSIVATCLAVLFAICARRLVKKQPHIPYDGVWQ</sequence>
<keyword evidence="1" id="KW-1133">Transmembrane helix</keyword>
<dbReference type="Proteomes" id="UP000056090">
    <property type="component" value="Chromosome"/>
</dbReference>
<evidence type="ECO:0000256" key="1">
    <source>
        <dbReference type="SAM" id="Phobius"/>
    </source>
</evidence>
<dbReference type="InterPro" id="IPR005625">
    <property type="entry name" value="PepSY-ass_TM"/>
</dbReference>
<evidence type="ECO:0008006" key="4">
    <source>
        <dbReference type="Google" id="ProtNLM"/>
    </source>
</evidence>
<gene>
    <name evidence="2" type="ORF">EP13_16205</name>
</gene>
<evidence type="ECO:0000313" key="3">
    <source>
        <dbReference type="Proteomes" id="UP000056090"/>
    </source>
</evidence>
<dbReference type="GeneID" id="78256428"/>
<dbReference type="eggNOG" id="COG3182">
    <property type="taxonomic scope" value="Bacteria"/>
</dbReference>
<feature type="transmembrane region" description="Helical" evidence="1">
    <location>
        <begin position="483"/>
        <end position="502"/>
    </location>
</feature>
<keyword evidence="3" id="KW-1185">Reference proteome</keyword>
<dbReference type="PANTHER" id="PTHR34219:SF9">
    <property type="entry name" value="IRON-REGULATED INNER MEMBRANE PROTEIN"/>
    <property type="match status" value="1"/>
</dbReference>
<dbReference type="PANTHER" id="PTHR34219">
    <property type="entry name" value="IRON-REGULATED INNER MEMBRANE PROTEIN-RELATED"/>
    <property type="match status" value="1"/>
</dbReference>
<feature type="transmembrane region" description="Helical" evidence="1">
    <location>
        <begin position="427"/>
        <end position="445"/>
    </location>
</feature>
<feature type="transmembrane region" description="Helical" evidence="1">
    <location>
        <begin position="347"/>
        <end position="371"/>
    </location>
</feature>
<dbReference type="Pfam" id="PF03929">
    <property type="entry name" value="PepSY_TM"/>
    <property type="match status" value="1"/>
</dbReference>
<reference evidence="2 3" key="1">
    <citation type="submission" date="2014-06" db="EMBL/GenBank/DDBJ databases">
        <title>Genomes of Alteromonas australica, a world apart.</title>
        <authorList>
            <person name="Gonzaga A."/>
            <person name="Lopez-Perez M."/>
            <person name="Rodriguez-Valera F."/>
        </authorList>
    </citation>
    <scope>NUCLEOTIDE SEQUENCE [LARGE SCALE GENOMIC DNA]</scope>
    <source>
        <strain evidence="2 3">H 17</strain>
    </source>
</reference>
<protein>
    <recommendedName>
        <fullName evidence="4">Peptidase</fullName>
    </recommendedName>
</protein>
<dbReference type="KEGG" id="aal:EP13_16205"/>
<organism evidence="2 3">
    <name type="scientific">Alteromonas australica</name>
    <dbReference type="NCBI Taxonomy" id="589873"/>
    <lineage>
        <taxon>Bacteria</taxon>
        <taxon>Pseudomonadati</taxon>
        <taxon>Pseudomonadota</taxon>
        <taxon>Gammaproteobacteria</taxon>
        <taxon>Alteromonadales</taxon>
        <taxon>Alteromonadaceae</taxon>
        <taxon>Alteromonas/Salinimonas group</taxon>
        <taxon>Alteromonas</taxon>
    </lineage>
</organism>
<feature type="transmembrane region" description="Helical" evidence="1">
    <location>
        <begin position="392"/>
        <end position="415"/>
    </location>
</feature>
<feature type="transmembrane region" description="Helical" evidence="1">
    <location>
        <begin position="197"/>
        <end position="219"/>
    </location>
</feature>
<feature type="transmembrane region" description="Helical" evidence="1">
    <location>
        <begin position="457"/>
        <end position="477"/>
    </location>
</feature>
<dbReference type="EMBL" id="CP008849">
    <property type="protein sequence ID" value="AIG00100.1"/>
    <property type="molecule type" value="Genomic_DNA"/>
</dbReference>
<accession>A0A075NZN1</accession>
<proteinExistence type="predicted"/>